<protein>
    <recommendedName>
        <fullName evidence="17">Meiotically up-regulated gene 190 protein</fullName>
    </recommendedName>
</protein>
<evidence type="ECO:0000256" key="2">
    <source>
        <dbReference type="ARBA" id="ARBA00022448"/>
    </source>
</evidence>
<evidence type="ECO:0000256" key="10">
    <source>
        <dbReference type="ARBA" id="ARBA00023136"/>
    </source>
</evidence>
<dbReference type="SMART" id="SM00239">
    <property type="entry name" value="C2"/>
    <property type="match status" value="2"/>
</dbReference>
<accession>A0A6G1L3D0</accession>
<dbReference type="Pfam" id="PF25669">
    <property type="entry name" value="SMP_MUG190-like"/>
    <property type="match status" value="1"/>
</dbReference>
<dbReference type="PROSITE" id="PS50004">
    <property type="entry name" value="C2"/>
    <property type="match status" value="2"/>
</dbReference>
<dbReference type="InterPro" id="IPR031468">
    <property type="entry name" value="SMP_LBD"/>
</dbReference>
<keyword evidence="3" id="KW-0597">Phosphoprotein</keyword>
<dbReference type="SUPFAM" id="SSF49562">
    <property type="entry name" value="C2 domain (Calcium/lipid-binding domain, CaLB)"/>
    <property type="match status" value="2"/>
</dbReference>
<dbReference type="GO" id="GO:0008289">
    <property type="term" value="F:lipid binding"/>
    <property type="evidence" value="ECO:0007669"/>
    <property type="project" value="UniProtKB-KW"/>
</dbReference>
<feature type="region of interest" description="Disordered" evidence="11">
    <location>
        <begin position="1235"/>
        <end position="1257"/>
    </location>
</feature>
<evidence type="ECO:0000256" key="9">
    <source>
        <dbReference type="ARBA" id="ARBA00023121"/>
    </source>
</evidence>
<evidence type="ECO:0000313" key="15">
    <source>
        <dbReference type="EMBL" id="KAF2767431.1"/>
    </source>
</evidence>
<keyword evidence="2" id="KW-0813">Transport</keyword>
<dbReference type="InterPro" id="IPR000008">
    <property type="entry name" value="C2_dom"/>
</dbReference>
<dbReference type="GO" id="GO:0006869">
    <property type="term" value="P:lipid transport"/>
    <property type="evidence" value="ECO:0007669"/>
    <property type="project" value="UniProtKB-KW"/>
</dbReference>
<evidence type="ECO:0000259" key="14">
    <source>
        <dbReference type="PROSITE" id="PS51847"/>
    </source>
</evidence>
<evidence type="ECO:0000256" key="8">
    <source>
        <dbReference type="ARBA" id="ARBA00023055"/>
    </source>
</evidence>
<dbReference type="InterPro" id="IPR037767">
    <property type="entry name" value="C2A_Mug190-like"/>
</dbReference>
<dbReference type="Gene3D" id="2.60.40.150">
    <property type="entry name" value="C2 domain"/>
    <property type="match status" value="2"/>
</dbReference>
<dbReference type="AlphaFoldDB" id="A0A6G1L3D0"/>
<evidence type="ECO:0000256" key="1">
    <source>
        <dbReference type="ARBA" id="ARBA00004586"/>
    </source>
</evidence>
<feature type="region of interest" description="Disordered" evidence="11">
    <location>
        <begin position="389"/>
        <end position="444"/>
    </location>
</feature>
<feature type="region of interest" description="Disordered" evidence="11">
    <location>
        <begin position="766"/>
        <end position="794"/>
    </location>
</feature>
<dbReference type="Pfam" id="PF00168">
    <property type="entry name" value="C2"/>
    <property type="match status" value="2"/>
</dbReference>
<feature type="domain" description="SMP-LTD" evidence="14">
    <location>
        <begin position="314"/>
        <end position="573"/>
    </location>
</feature>
<keyword evidence="5" id="KW-0677">Repeat</keyword>
<keyword evidence="4 12" id="KW-0812">Transmembrane</keyword>
<keyword evidence="9" id="KW-0446">Lipid-binding</keyword>
<keyword evidence="6" id="KW-0256">Endoplasmic reticulum</keyword>
<dbReference type="Proteomes" id="UP000799436">
    <property type="component" value="Unassembled WGS sequence"/>
</dbReference>
<feature type="region of interest" description="Disordered" evidence="11">
    <location>
        <begin position="155"/>
        <end position="181"/>
    </location>
</feature>
<dbReference type="InterPro" id="IPR035892">
    <property type="entry name" value="C2_domain_sf"/>
</dbReference>
<dbReference type="InterPro" id="IPR037765">
    <property type="entry name" value="C2B_Tricalbin"/>
</dbReference>
<evidence type="ECO:0000256" key="11">
    <source>
        <dbReference type="SAM" id="MobiDB-lite"/>
    </source>
</evidence>
<evidence type="ECO:0000256" key="3">
    <source>
        <dbReference type="ARBA" id="ARBA00022553"/>
    </source>
</evidence>
<feature type="compositionally biased region" description="Basic residues" evidence="11">
    <location>
        <begin position="1203"/>
        <end position="1215"/>
    </location>
</feature>
<sequence length="1257" mass="140663">MSGRDDADEAKRNYEAPYTPHHQIPTIQKYQQEKANRQAQAHAPADGGHLAPTATRHRIRDDWSSDEENERPREDAKQDAGEAAREEAGAAQFTDQERNIEETSEVSPLGGDAKQRRKGMTRRKDERAERQVTDPVTHLPVTIHDFTSEALDGLPENDAPFGSTARSATGLSNKSKSNKELQMEHHEMEQGRESMQALYPPPSYERIRQEVVAVNKLGITVGVVGIATIVLIALAMERVVSFATPEKARRNQGSSRVIISLAVKLVIPLASAGGIWLLVAGVRGWMAKRINDAWEDEMWEASRDSAQRGAKAHDTESVTWLNSLLHAVWPLVNPDLFASLADTLEDVMQASLPRLVQMVAVDDLGQGSEALRILGVRWLPTGAAARSVSADGKLKSAEKSRHRNDRAVPGEGEADESGDGEHDGDKEDEQKQDDGTEKQVAEGMEAEEGDFINLEVAFAYRARSSKLKDRAKDMHLYIAFYLPGNLKIPVWVDVRGIVGTMRLRLQLAPDPPFFALCTLTFLGQPKVDLSCVPLVKHGLNLMDLPLISNFVQSSVDTAIAEYVAPKSLTLDLKDMLAGDDFKKDTNAKGVIVAHIKRGFEFKMGDPGIPLIKEGSSDPYVSVGWAKFGKAMWSTRILQNEMEPCWQETCYLLVTPEELNVDERLRIQLWDSDRLNADDDLGRIELDLKGLMRGESTNGRMQGRRDGFIALKGDEKVPGKLEWSVGYFSKTRLQKCQLEKQTFNKNIRSMETLAQLVEEDVTRKLREAKTKSGKEPGKGKDQDEFEQQKLQDRKAKEDAMIISAPPPDGYPSGIFSIQVHQITGLELENLHKNEKRDEDDEDDEQGEGLPSPYCTVIINHHKIFKTRTKPKNAKPFFNAGVERYIPDWRTAEVFVSVRDSRVKEDDPLLGIVHLPLGEVFKKRSQVNEWYPIMGGVGYGRIRVSMVWRSVQLQSRPHDLGWEYGTLEVQSGVTASDLPSELQSMKIRFHTDLGYGKMYSSKEGAVWHTRRESSLRLPVKKRFASAVALEFRQHGVTGDKTAAFAVLWLRDIRDEEAEEVTLRVWKGNLKRAKACCMDDMGERVGSVKIKVKFWSGLGGAHTKWAKKDPNVAHVVEVLQCARDDEEGDETARKRGVLEDGMVSDSDVGSESTDESGADENNVQANKRPDGDVREANPGSKHADGSAEDEGQDSGRRTIVDSVKDYKRHMKSEHRKNRGLMQWKIPRTAQFAKHKVQRAGERMADMGRHHSREPGIETEV</sequence>
<dbReference type="GO" id="GO:0005789">
    <property type="term" value="C:endoplasmic reticulum membrane"/>
    <property type="evidence" value="ECO:0007669"/>
    <property type="project" value="UniProtKB-SubCell"/>
</dbReference>
<evidence type="ECO:0000256" key="5">
    <source>
        <dbReference type="ARBA" id="ARBA00022737"/>
    </source>
</evidence>
<dbReference type="Pfam" id="PF25331">
    <property type="entry name" value="C2_Mug190_3rd"/>
    <property type="match status" value="1"/>
</dbReference>
<feature type="domain" description="C2" evidence="13">
    <location>
        <begin position="795"/>
        <end position="929"/>
    </location>
</feature>
<evidence type="ECO:0000313" key="16">
    <source>
        <dbReference type="Proteomes" id="UP000799436"/>
    </source>
</evidence>
<dbReference type="CDD" id="cd04052">
    <property type="entry name" value="C2B_Tricalbin-like"/>
    <property type="match status" value="1"/>
</dbReference>
<proteinExistence type="predicted"/>
<feature type="compositionally biased region" description="Basic and acidic residues" evidence="11">
    <location>
        <begin position="122"/>
        <end position="132"/>
    </location>
</feature>
<dbReference type="PROSITE" id="PS51847">
    <property type="entry name" value="SMP"/>
    <property type="match status" value="1"/>
</dbReference>
<feature type="transmembrane region" description="Helical" evidence="12">
    <location>
        <begin position="217"/>
        <end position="236"/>
    </location>
</feature>
<feature type="region of interest" description="Disordered" evidence="11">
    <location>
        <begin position="1"/>
        <end position="135"/>
    </location>
</feature>
<feature type="compositionally biased region" description="Basic and acidic residues" evidence="11">
    <location>
        <begin position="70"/>
        <end position="88"/>
    </location>
</feature>
<keyword evidence="10 12" id="KW-0472">Membrane</keyword>
<evidence type="ECO:0000256" key="6">
    <source>
        <dbReference type="ARBA" id="ARBA00022824"/>
    </source>
</evidence>
<dbReference type="OrthoDB" id="419768at2759"/>
<feature type="domain" description="C2" evidence="13">
    <location>
        <begin position="571"/>
        <end position="700"/>
    </location>
</feature>
<comment type="subcellular location">
    <subcellularLocation>
        <location evidence="1">Endoplasmic reticulum membrane</location>
    </subcellularLocation>
</comment>
<feature type="compositionally biased region" description="Basic and acidic residues" evidence="11">
    <location>
        <begin position="1190"/>
        <end position="1202"/>
    </location>
</feature>
<evidence type="ECO:0000256" key="4">
    <source>
        <dbReference type="ARBA" id="ARBA00022692"/>
    </source>
</evidence>
<keyword evidence="8" id="KW-0445">Lipid transport</keyword>
<dbReference type="InterPro" id="IPR057349">
    <property type="entry name" value="C2_Mug190_3rd"/>
</dbReference>
<gene>
    <name evidence="15" type="ORF">EJ03DRAFT_147874</name>
</gene>
<evidence type="ECO:0000256" key="7">
    <source>
        <dbReference type="ARBA" id="ARBA00022989"/>
    </source>
</evidence>
<keyword evidence="7 12" id="KW-1133">Transmembrane helix</keyword>
<feature type="transmembrane region" description="Helical" evidence="12">
    <location>
        <begin position="257"/>
        <end position="279"/>
    </location>
</feature>
<dbReference type="CDD" id="cd04041">
    <property type="entry name" value="C2A_fungal"/>
    <property type="match status" value="1"/>
</dbReference>
<dbReference type="PANTHER" id="PTHR47348">
    <property type="entry name" value="MEIOTICALLY UP-REGULATED GENE 190 PROTEIN"/>
    <property type="match status" value="1"/>
</dbReference>
<dbReference type="CDD" id="cd21676">
    <property type="entry name" value="SMP_Mug190"/>
    <property type="match status" value="1"/>
</dbReference>
<feature type="compositionally biased region" description="Basic and acidic residues" evidence="11">
    <location>
        <begin position="419"/>
        <end position="440"/>
    </location>
</feature>
<feature type="compositionally biased region" description="Polar residues" evidence="11">
    <location>
        <begin position="164"/>
        <end position="175"/>
    </location>
</feature>
<keyword evidence="16" id="KW-1185">Reference proteome</keyword>
<evidence type="ECO:0008006" key="17">
    <source>
        <dbReference type="Google" id="ProtNLM"/>
    </source>
</evidence>
<reference evidence="15" key="1">
    <citation type="journal article" date="2020" name="Stud. Mycol.">
        <title>101 Dothideomycetes genomes: a test case for predicting lifestyles and emergence of pathogens.</title>
        <authorList>
            <person name="Haridas S."/>
            <person name="Albert R."/>
            <person name="Binder M."/>
            <person name="Bloem J."/>
            <person name="Labutti K."/>
            <person name="Salamov A."/>
            <person name="Andreopoulos B."/>
            <person name="Baker S."/>
            <person name="Barry K."/>
            <person name="Bills G."/>
            <person name="Bluhm B."/>
            <person name="Cannon C."/>
            <person name="Castanera R."/>
            <person name="Culley D."/>
            <person name="Daum C."/>
            <person name="Ezra D."/>
            <person name="Gonzalez J."/>
            <person name="Henrissat B."/>
            <person name="Kuo A."/>
            <person name="Liang C."/>
            <person name="Lipzen A."/>
            <person name="Lutzoni F."/>
            <person name="Magnuson J."/>
            <person name="Mondo S."/>
            <person name="Nolan M."/>
            <person name="Ohm R."/>
            <person name="Pangilinan J."/>
            <person name="Park H.-J."/>
            <person name="Ramirez L."/>
            <person name="Alfaro M."/>
            <person name="Sun H."/>
            <person name="Tritt A."/>
            <person name="Yoshinaga Y."/>
            <person name="Zwiers L.-H."/>
            <person name="Turgeon B."/>
            <person name="Goodwin S."/>
            <person name="Spatafora J."/>
            <person name="Crous P."/>
            <person name="Grigoriev I."/>
        </authorList>
    </citation>
    <scope>NUCLEOTIDE SEQUENCE</scope>
    <source>
        <strain evidence="15">CBS 116005</strain>
    </source>
</reference>
<name>A0A6G1L3D0_9PEZI</name>
<organism evidence="15 16">
    <name type="scientific">Teratosphaeria nubilosa</name>
    <dbReference type="NCBI Taxonomy" id="161662"/>
    <lineage>
        <taxon>Eukaryota</taxon>
        <taxon>Fungi</taxon>
        <taxon>Dikarya</taxon>
        <taxon>Ascomycota</taxon>
        <taxon>Pezizomycotina</taxon>
        <taxon>Dothideomycetes</taxon>
        <taxon>Dothideomycetidae</taxon>
        <taxon>Mycosphaerellales</taxon>
        <taxon>Teratosphaeriaceae</taxon>
        <taxon>Teratosphaeria</taxon>
    </lineage>
</organism>
<dbReference type="PANTHER" id="PTHR47348:SF2">
    <property type="entry name" value="MEIOTICALLY UP-REGULATED 190 PROTEIN"/>
    <property type="match status" value="1"/>
</dbReference>
<dbReference type="EMBL" id="ML995856">
    <property type="protein sequence ID" value="KAF2767431.1"/>
    <property type="molecule type" value="Genomic_DNA"/>
</dbReference>
<evidence type="ECO:0000256" key="12">
    <source>
        <dbReference type="SAM" id="Phobius"/>
    </source>
</evidence>
<feature type="region of interest" description="Disordered" evidence="11">
    <location>
        <begin position="1121"/>
        <end position="1219"/>
    </location>
</feature>
<feature type="compositionally biased region" description="Basic and acidic residues" evidence="11">
    <location>
        <begin position="1164"/>
        <end position="1182"/>
    </location>
</feature>
<evidence type="ECO:0000259" key="13">
    <source>
        <dbReference type="PROSITE" id="PS50004"/>
    </source>
</evidence>
<dbReference type="GO" id="GO:0061817">
    <property type="term" value="P:endoplasmic reticulum-plasma membrane tethering"/>
    <property type="evidence" value="ECO:0007669"/>
    <property type="project" value="InterPro"/>
</dbReference>